<dbReference type="AlphaFoldDB" id="D8Q1Z4"/>
<accession>D8Q1Z4</accession>
<dbReference type="InParanoid" id="D8Q1Z4"/>
<dbReference type="GeneID" id="9596028"/>
<dbReference type="HOGENOM" id="CLU_1563774_0_0_1"/>
<name>D8Q1Z4_SCHCM</name>
<reference evidence="1 2" key="1">
    <citation type="journal article" date="2010" name="Nat. Biotechnol.">
        <title>Genome sequence of the model mushroom Schizophyllum commune.</title>
        <authorList>
            <person name="Ohm R.A."/>
            <person name="de Jong J.F."/>
            <person name="Lugones L.G."/>
            <person name="Aerts A."/>
            <person name="Kothe E."/>
            <person name="Stajich J.E."/>
            <person name="de Vries R.P."/>
            <person name="Record E."/>
            <person name="Levasseur A."/>
            <person name="Baker S.E."/>
            <person name="Bartholomew K.A."/>
            <person name="Coutinho P.M."/>
            <person name="Erdmann S."/>
            <person name="Fowler T.J."/>
            <person name="Gathman A.C."/>
            <person name="Lombard V."/>
            <person name="Henrissat B."/>
            <person name="Knabe N."/>
            <person name="Kuees U."/>
            <person name="Lilly W.W."/>
            <person name="Lindquist E."/>
            <person name="Lucas S."/>
            <person name="Magnuson J.K."/>
            <person name="Piumi F."/>
            <person name="Raudaskoski M."/>
            <person name="Salamov A."/>
            <person name="Schmutz J."/>
            <person name="Schwarze F.W.M.R."/>
            <person name="vanKuyk P.A."/>
            <person name="Horton J.S."/>
            <person name="Grigoriev I.V."/>
            <person name="Woesten H.A.B."/>
        </authorList>
    </citation>
    <scope>NUCLEOTIDE SEQUENCE [LARGE SCALE GENOMIC DNA]</scope>
    <source>
        <strain evidence="2">H4-8 / FGSC 9210</strain>
    </source>
</reference>
<dbReference type="VEuPathDB" id="FungiDB:SCHCODRAFT_02686992"/>
<evidence type="ECO:0000313" key="2">
    <source>
        <dbReference type="Proteomes" id="UP000007431"/>
    </source>
</evidence>
<keyword evidence="2" id="KW-1185">Reference proteome</keyword>
<gene>
    <name evidence="1" type="ORF">SCHCODRAFT_108421</name>
</gene>
<feature type="non-terminal residue" evidence="1">
    <location>
        <position position="171"/>
    </location>
</feature>
<dbReference type="Proteomes" id="UP000007431">
    <property type="component" value="Unassembled WGS sequence"/>
</dbReference>
<evidence type="ECO:0000313" key="1">
    <source>
        <dbReference type="EMBL" id="EFI98592.1"/>
    </source>
</evidence>
<dbReference type="RefSeq" id="XP_003033495.1">
    <property type="nucleotide sequence ID" value="XM_003033449.1"/>
</dbReference>
<proteinExistence type="predicted"/>
<dbReference type="KEGG" id="scm:SCHCO_02686992"/>
<sequence>MQHYDSSARLKRARNVPSQIFTISDWILFFYGVSLNHPTNQLYRYILFALTDTERQLQSQLRPLLRQKKIEPRSSPSHRKTFRQANYVVPYCGVTYSPCVNANARQTIPRIGKRAPDDELSPWRLGELALAVDVGTIAHVEAPQLSVNDGNKGADDETLYGSGATGYRPIL</sequence>
<organism evidence="2">
    <name type="scientific">Schizophyllum commune (strain H4-8 / FGSC 9210)</name>
    <name type="common">Split gill fungus</name>
    <dbReference type="NCBI Taxonomy" id="578458"/>
    <lineage>
        <taxon>Eukaryota</taxon>
        <taxon>Fungi</taxon>
        <taxon>Dikarya</taxon>
        <taxon>Basidiomycota</taxon>
        <taxon>Agaricomycotina</taxon>
        <taxon>Agaricomycetes</taxon>
        <taxon>Agaricomycetidae</taxon>
        <taxon>Agaricales</taxon>
        <taxon>Schizophyllaceae</taxon>
        <taxon>Schizophyllum</taxon>
    </lineage>
</organism>
<protein>
    <submittedName>
        <fullName evidence="1">Uncharacterized protein</fullName>
    </submittedName>
</protein>
<dbReference type="EMBL" id="GL377305">
    <property type="protein sequence ID" value="EFI98592.1"/>
    <property type="molecule type" value="Genomic_DNA"/>
</dbReference>